<dbReference type="AlphaFoldDB" id="A0A7G8BF79"/>
<dbReference type="RefSeq" id="WP_186741641.1">
    <property type="nucleotide sequence ID" value="NZ_CP060394.1"/>
</dbReference>
<dbReference type="Gene3D" id="2.20.25.10">
    <property type="match status" value="1"/>
</dbReference>
<name>A0A7G8BF79_9BACT</name>
<sequence length="63" mass="6805">MKAKASPGPISPDLLTMLACPVCHGNLLLEGDQIRCTQCQRRYPIEDGIPVLLADRAQQPSSS</sequence>
<evidence type="ECO:0000313" key="1">
    <source>
        <dbReference type="EMBL" id="QNI31199.1"/>
    </source>
</evidence>
<dbReference type="KEGG" id="adin:H7849_19180"/>
<proteinExistence type="predicted"/>
<dbReference type="EMBL" id="CP060394">
    <property type="protein sequence ID" value="QNI31199.1"/>
    <property type="molecule type" value="Genomic_DNA"/>
</dbReference>
<gene>
    <name evidence="1" type="ORF">H7849_19180</name>
</gene>
<keyword evidence="2" id="KW-1185">Reference proteome</keyword>
<accession>A0A7G8BF79</accession>
<dbReference type="Pfam" id="PF03966">
    <property type="entry name" value="Trm112p"/>
    <property type="match status" value="1"/>
</dbReference>
<dbReference type="InterPro" id="IPR005651">
    <property type="entry name" value="Trm112-like"/>
</dbReference>
<protein>
    <submittedName>
        <fullName evidence="1">Trm112 family protein</fullName>
    </submittedName>
</protein>
<dbReference type="Proteomes" id="UP000515312">
    <property type="component" value="Chromosome"/>
</dbReference>
<evidence type="ECO:0000313" key="2">
    <source>
        <dbReference type="Proteomes" id="UP000515312"/>
    </source>
</evidence>
<dbReference type="SUPFAM" id="SSF158997">
    <property type="entry name" value="Trm112p-like"/>
    <property type="match status" value="1"/>
</dbReference>
<organism evidence="1 2">
    <name type="scientific">Alloacidobacterium dinghuense</name>
    <dbReference type="NCBI Taxonomy" id="2763107"/>
    <lineage>
        <taxon>Bacteria</taxon>
        <taxon>Pseudomonadati</taxon>
        <taxon>Acidobacteriota</taxon>
        <taxon>Terriglobia</taxon>
        <taxon>Terriglobales</taxon>
        <taxon>Acidobacteriaceae</taxon>
        <taxon>Alloacidobacterium</taxon>
    </lineage>
</organism>
<reference evidence="1 2" key="1">
    <citation type="submission" date="2020-08" db="EMBL/GenBank/DDBJ databases">
        <title>Edaphobacter telluris sp. nov. and Acidobacterium dinghuensis sp. nov., two acidobacteria isolated from forest soil.</title>
        <authorList>
            <person name="Fu J."/>
            <person name="Qiu L."/>
        </authorList>
    </citation>
    <scope>NUCLEOTIDE SEQUENCE [LARGE SCALE GENOMIC DNA]</scope>
    <source>
        <strain evidence="1">4Y35</strain>
    </source>
</reference>